<proteinExistence type="inferred from homology"/>
<evidence type="ECO:0000256" key="3">
    <source>
        <dbReference type="SAM" id="Coils"/>
    </source>
</evidence>
<dbReference type="Pfam" id="PF03357">
    <property type="entry name" value="Snf7"/>
    <property type="match status" value="1"/>
</dbReference>
<dbReference type="EMBL" id="CCYA01000065">
    <property type="protein sequence ID" value="CEH11737.1"/>
    <property type="molecule type" value="Genomic_DNA"/>
</dbReference>
<dbReference type="OrthoDB" id="3973241at2759"/>
<accession>A0A0P1B8B8</accession>
<dbReference type="GO" id="GO:0005771">
    <property type="term" value="C:multivesicular body"/>
    <property type="evidence" value="ECO:0007669"/>
    <property type="project" value="TreeGrafter"/>
</dbReference>
<evidence type="ECO:0000313" key="5">
    <source>
        <dbReference type="EMBL" id="CEH11737.1"/>
    </source>
</evidence>
<keyword evidence="6" id="KW-1185">Reference proteome</keyword>
<evidence type="ECO:0000313" key="6">
    <source>
        <dbReference type="Proteomes" id="UP000054845"/>
    </source>
</evidence>
<dbReference type="AlphaFoldDB" id="A0A0P1B8B8"/>
<evidence type="ECO:0000256" key="4">
    <source>
        <dbReference type="SAM" id="MobiDB-lite"/>
    </source>
</evidence>
<dbReference type="Gene3D" id="6.10.250.1710">
    <property type="match status" value="1"/>
</dbReference>
<feature type="region of interest" description="Disordered" evidence="4">
    <location>
        <begin position="188"/>
        <end position="218"/>
    </location>
</feature>
<feature type="region of interest" description="Disordered" evidence="4">
    <location>
        <begin position="1"/>
        <end position="22"/>
    </location>
</feature>
<dbReference type="Proteomes" id="UP000054845">
    <property type="component" value="Unassembled WGS sequence"/>
</dbReference>
<protein>
    <submittedName>
        <fullName evidence="5">Related to vps60 involved in vacuolar protein sorting</fullName>
    </submittedName>
</protein>
<dbReference type="GO" id="GO:0032511">
    <property type="term" value="P:late endosome to vacuole transport via multivesicular body sorting pathway"/>
    <property type="evidence" value="ECO:0007669"/>
    <property type="project" value="TreeGrafter"/>
</dbReference>
<dbReference type="PANTHER" id="PTHR22761:SF12">
    <property type="entry name" value="CHARGED MULTIVESICULAR BODY PROTEIN 5"/>
    <property type="match status" value="1"/>
</dbReference>
<feature type="coiled-coil region" evidence="3">
    <location>
        <begin position="27"/>
        <end position="54"/>
    </location>
</feature>
<dbReference type="InterPro" id="IPR005024">
    <property type="entry name" value="Snf7_fam"/>
</dbReference>
<sequence length="218" mass="24150">MNRLFGSRQAAPKPSLDEAIKSTDARAEGVQAKIRNLDVELAKYRDQLKRAQGAGRNAIQQRALRVLKQKRLYEGQYGQLVQQSYNMAQADLTTENLRNTMATVSAMDAANKEMRKTYGKIDLDKIERTNDEMQDLMEMANEVQESLGRQYEVPDDINEDELQAELDALGDDVAAEALTEGATPSYLNNAEGAKELDGLQAPTDQIGEAGKQEAVRAV</sequence>
<comment type="similarity">
    <text evidence="1">Belongs to the SNF7 family.</text>
</comment>
<name>A0A0P1B8B8_9BASI</name>
<evidence type="ECO:0000256" key="2">
    <source>
        <dbReference type="ARBA" id="ARBA00023054"/>
    </source>
</evidence>
<dbReference type="GO" id="GO:0006900">
    <property type="term" value="P:vesicle budding from membrane"/>
    <property type="evidence" value="ECO:0007669"/>
    <property type="project" value="TreeGrafter"/>
</dbReference>
<evidence type="ECO:0000256" key="1">
    <source>
        <dbReference type="ARBA" id="ARBA00006190"/>
    </source>
</evidence>
<dbReference type="PANTHER" id="PTHR22761">
    <property type="entry name" value="CHARGED MULTIVESICULAR BODY PROTEIN"/>
    <property type="match status" value="1"/>
</dbReference>
<organism evidence="5 6">
    <name type="scientific">Ceraceosorus bombacis</name>
    <dbReference type="NCBI Taxonomy" id="401625"/>
    <lineage>
        <taxon>Eukaryota</taxon>
        <taxon>Fungi</taxon>
        <taxon>Dikarya</taxon>
        <taxon>Basidiomycota</taxon>
        <taxon>Ustilaginomycotina</taxon>
        <taxon>Exobasidiomycetes</taxon>
        <taxon>Ceraceosorales</taxon>
        <taxon>Ceraceosoraceae</taxon>
        <taxon>Ceraceosorus</taxon>
    </lineage>
</organism>
<reference evidence="6" key="1">
    <citation type="submission" date="2014-09" db="EMBL/GenBank/DDBJ databases">
        <authorList>
            <person name="Sharma Rahul"/>
            <person name="Thines Marco"/>
        </authorList>
    </citation>
    <scope>NUCLEOTIDE SEQUENCE [LARGE SCALE GENOMIC DNA]</scope>
</reference>
<keyword evidence="2 3" id="KW-0175">Coiled coil</keyword>
<dbReference type="STRING" id="401625.A0A0P1B8B8"/>